<accession>A0A7G9YVJ4</accession>
<name>A0A7G9YVJ4_9EURY</name>
<evidence type="ECO:0000313" key="1">
    <source>
        <dbReference type="EMBL" id="QNO52028.1"/>
    </source>
</evidence>
<dbReference type="EMBL" id="MT631499">
    <property type="protein sequence ID" value="QNO52028.1"/>
    <property type="molecule type" value="Genomic_DNA"/>
</dbReference>
<organism evidence="1">
    <name type="scientific">Candidatus Methanophagaceae archaeon ANME-1 ERB6</name>
    <dbReference type="NCBI Taxonomy" id="2759912"/>
    <lineage>
        <taxon>Archaea</taxon>
        <taxon>Methanobacteriati</taxon>
        <taxon>Methanobacteriota</taxon>
        <taxon>Stenosarchaea group</taxon>
        <taxon>Methanomicrobia</taxon>
        <taxon>Candidatus Methanophagales</taxon>
        <taxon>Candidatus Methanophagaceae</taxon>
    </lineage>
</organism>
<reference evidence="1" key="1">
    <citation type="submission" date="2020-06" db="EMBL/GenBank/DDBJ databases">
        <title>Unique genomic features of the anaerobic methanotrophic archaea.</title>
        <authorList>
            <person name="Chadwick G.L."/>
            <person name="Skennerton C.T."/>
            <person name="Laso-Perez R."/>
            <person name="Leu A.O."/>
            <person name="Speth D.R."/>
            <person name="Yu H."/>
            <person name="Morgan-Lang C."/>
            <person name="Hatzenpichler R."/>
            <person name="Goudeau D."/>
            <person name="Malmstrom R."/>
            <person name="Brazelton W.J."/>
            <person name="Woyke T."/>
            <person name="Hallam S.J."/>
            <person name="Tyson G.W."/>
            <person name="Wegener G."/>
            <person name="Boetius A."/>
            <person name="Orphan V."/>
        </authorList>
    </citation>
    <scope>NUCLEOTIDE SEQUENCE</scope>
</reference>
<sequence>MSEDINSLFWSKEVFNGAKIREYAKKEGVNPMDFEIQIWVYDTLKVLKEFSDLDLLFKGGTCIQSLLPLDFQRFSIDLDFNIETRYRTPEFILTKFRELNDKLENEDLLVPASETRYKTKSSENLVYGKFYPKEYDPISGTVTLYRVVMSKVVGRNREFVYRDDLIKREIVRGMFTHTQVQINIKHYPPALDWVLRDIELKIRKYPDYKKELQFKCSSPGDLFADKLIAYRNRREFRDLYDLGMMAKIIAGSDIAICKQKINYVLGDNKIIRDVVEAIELSLNSKQYSGYMHGLPREVAPLIRDRMFYTGLIDVIERI</sequence>
<protein>
    <recommendedName>
        <fullName evidence="2">Nucleotidyl transferase AbiEii/AbiGii toxin family protein</fullName>
    </recommendedName>
</protein>
<dbReference type="Gene3D" id="3.10.450.620">
    <property type="entry name" value="JHP933, nucleotidyltransferase-like core domain"/>
    <property type="match status" value="1"/>
</dbReference>
<dbReference type="InterPro" id="IPR014942">
    <property type="entry name" value="AbiEii"/>
</dbReference>
<gene>
    <name evidence="1" type="ORF">HGMICNAC_00030</name>
</gene>
<dbReference type="Pfam" id="PF08843">
    <property type="entry name" value="AbiEii"/>
    <property type="match status" value="1"/>
</dbReference>
<dbReference type="AlphaFoldDB" id="A0A7G9YVJ4"/>
<evidence type="ECO:0008006" key="2">
    <source>
        <dbReference type="Google" id="ProtNLM"/>
    </source>
</evidence>
<proteinExistence type="predicted"/>